<feature type="compositionally biased region" description="Basic and acidic residues" evidence="1">
    <location>
        <begin position="129"/>
        <end position="140"/>
    </location>
</feature>
<feature type="region of interest" description="Disordered" evidence="1">
    <location>
        <begin position="305"/>
        <end position="351"/>
    </location>
</feature>
<dbReference type="AlphaFoldDB" id="A0A165K5S9"/>
<name>A0A165K5S9_9BASI</name>
<evidence type="ECO:0000313" key="2">
    <source>
        <dbReference type="EMBL" id="KZT62722.1"/>
    </source>
</evidence>
<feature type="compositionally biased region" description="Basic and acidic residues" evidence="1">
    <location>
        <begin position="55"/>
        <end position="67"/>
    </location>
</feature>
<proteinExistence type="predicted"/>
<dbReference type="EMBL" id="KV423915">
    <property type="protein sequence ID" value="KZT62722.1"/>
    <property type="molecule type" value="Genomic_DNA"/>
</dbReference>
<feature type="region of interest" description="Disordered" evidence="1">
    <location>
        <begin position="210"/>
        <end position="239"/>
    </location>
</feature>
<dbReference type="Proteomes" id="UP000076842">
    <property type="component" value="Unassembled WGS sequence"/>
</dbReference>
<dbReference type="InParanoid" id="A0A165K5S9"/>
<organism evidence="2 3">
    <name type="scientific">Calocera cornea HHB12733</name>
    <dbReference type="NCBI Taxonomy" id="1353952"/>
    <lineage>
        <taxon>Eukaryota</taxon>
        <taxon>Fungi</taxon>
        <taxon>Dikarya</taxon>
        <taxon>Basidiomycota</taxon>
        <taxon>Agaricomycotina</taxon>
        <taxon>Dacrymycetes</taxon>
        <taxon>Dacrymycetales</taxon>
        <taxon>Dacrymycetaceae</taxon>
        <taxon>Calocera</taxon>
    </lineage>
</organism>
<evidence type="ECO:0000313" key="3">
    <source>
        <dbReference type="Proteomes" id="UP000076842"/>
    </source>
</evidence>
<sequence>MPSSSGATMGGGGATPLAFVCGRVDGACTGSQRLTPSAAPAVPGRFAGMGGGVDGRVEDGAAEDGAREAASASGSREGERKGAAGEEEGGSTTGWTPFASGGGGPPSPSTSKARLSIWMGGSWGGGEGGRAEPAEGERGGEVTPGILLGEDGCDDGEGEGEGGGERAGGQAVAVDGMGWDGKGARLVTASRRGPRGDRAVGLGGASVSRVEGRGGAGGKNGAPAGWAGGRAGSSTDPGGVRAARRRAAFAPPGGRGCGCGAQRLPRRGAVQWLCPQPPLPPPGWRVSRWRPIYPQTHRSPLRQPITRLRAGPGPAARHGQRDTYPIDIDIGPRQGLGSRSGSGSGSGLPSPAAGPRCIYAYPHGKAANAESRPTPKPSFSALSAPLAAVLTTVDAPLGLAPGRRGRQDDALPHHRRRTLAHLDLTIPISVLLAKYSAPLRSSKREKGVRSLSDKLLLIILSHARPRTAPSVQRIPGAAYDSWWLYGGFSASPHRLSAKFPPRYNGMTDSADRIGRIGSGRRPSAPRGCGWGVEEGDDARVWIWAGPAPAPSRAEMSWGWLFGRPAYYLARALDYPDGTGLDVGRERGEKHTLKPLLRSASWMSLGGLWLLARWPIEVVPDIVVVWVRNPWPSTAAHASASLLIFILLCSICPAQAMHRSRHGAFEALELHEESSSVPCWETRKKKKITQPSIKEGLSSGKHPVDRGSLMILHLHSTAVSILPAALEYGRNLW</sequence>
<gene>
    <name evidence="2" type="ORF">CALCODRAFT_505475</name>
</gene>
<feature type="compositionally biased region" description="Gly residues" evidence="1">
    <location>
        <begin position="213"/>
        <end position="231"/>
    </location>
</feature>
<feature type="compositionally biased region" description="Acidic residues" evidence="1">
    <location>
        <begin position="151"/>
        <end position="162"/>
    </location>
</feature>
<accession>A0A165K5S9</accession>
<evidence type="ECO:0000256" key="1">
    <source>
        <dbReference type="SAM" id="MobiDB-lite"/>
    </source>
</evidence>
<keyword evidence="3" id="KW-1185">Reference proteome</keyword>
<feature type="region of interest" description="Disordered" evidence="1">
    <location>
        <begin position="31"/>
        <end position="168"/>
    </location>
</feature>
<reference evidence="2 3" key="1">
    <citation type="journal article" date="2016" name="Mol. Biol. Evol.">
        <title>Comparative Genomics of Early-Diverging Mushroom-Forming Fungi Provides Insights into the Origins of Lignocellulose Decay Capabilities.</title>
        <authorList>
            <person name="Nagy L.G."/>
            <person name="Riley R."/>
            <person name="Tritt A."/>
            <person name="Adam C."/>
            <person name="Daum C."/>
            <person name="Floudas D."/>
            <person name="Sun H."/>
            <person name="Yadav J.S."/>
            <person name="Pangilinan J."/>
            <person name="Larsson K.H."/>
            <person name="Matsuura K."/>
            <person name="Barry K."/>
            <person name="Labutti K."/>
            <person name="Kuo R."/>
            <person name="Ohm R.A."/>
            <person name="Bhattacharya S.S."/>
            <person name="Shirouzu T."/>
            <person name="Yoshinaga Y."/>
            <person name="Martin F.M."/>
            <person name="Grigoriev I.V."/>
            <person name="Hibbett D.S."/>
        </authorList>
    </citation>
    <scope>NUCLEOTIDE SEQUENCE [LARGE SCALE GENOMIC DNA]</scope>
    <source>
        <strain evidence="2 3">HHB12733</strain>
    </source>
</reference>
<protein>
    <submittedName>
        <fullName evidence="2">Uncharacterized protein</fullName>
    </submittedName>
</protein>